<gene>
    <name evidence="1" type="ORF">SAMN04488107_1696</name>
</gene>
<dbReference type="OrthoDB" id="5181921at2"/>
<proteinExistence type="predicted"/>
<dbReference type="Proteomes" id="UP000198386">
    <property type="component" value="Unassembled WGS sequence"/>
</dbReference>
<organism evidence="1 2">
    <name type="scientific">Geodermatophilus saharensis</name>
    <dbReference type="NCBI Taxonomy" id="1137994"/>
    <lineage>
        <taxon>Bacteria</taxon>
        <taxon>Bacillati</taxon>
        <taxon>Actinomycetota</taxon>
        <taxon>Actinomycetes</taxon>
        <taxon>Geodermatophilales</taxon>
        <taxon>Geodermatophilaceae</taxon>
        <taxon>Geodermatophilus</taxon>
    </lineage>
</organism>
<accession>A0A239CM58</accession>
<dbReference type="EMBL" id="FZOH01000003">
    <property type="protein sequence ID" value="SNS20818.1"/>
    <property type="molecule type" value="Genomic_DNA"/>
</dbReference>
<dbReference type="RefSeq" id="WP_089403473.1">
    <property type="nucleotide sequence ID" value="NZ_FZOH01000003.1"/>
</dbReference>
<dbReference type="AlphaFoldDB" id="A0A239CM58"/>
<evidence type="ECO:0000313" key="2">
    <source>
        <dbReference type="Proteomes" id="UP000198386"/>
    </source>
</evidence>
<protein>
    <submittedName>
        <fullName evidence="1">Uncharacterized protein</fullName>
    </submittedName>
</protein>
<name>A0A239CM58_9ACTN</name>
<reference evidence="2" key="1">
    <citation type="submission" date="2017-06" db="EMBL/GenBank/DDBJ databases">
        <authorList>
            <person name="Varghese N."/>
            <person name="Submissions S."/>
        </authorList>
    </citation>
    <scope>NUCLEOTIDE SEQUENCE [LARGE SCALE GENOMIC DNA]</scope>
    <source>
        <strain evidence="2">DSM 45423</strain>
    </source>
</reference>
<keyword evidence="2" id="KW-1185">Reference proteome</keyword>
<sequence length="195" mass="19885">MTKTTTDNHFVAQAVHDLGTALWFGGAVMGIAGVNKSGSDLTSGIDKVRVASSAWSRFAPAQWGGIAATLGAGLQLTRSNRGRLALQQGYGTVGALKAALTVAGAGATAYAAYTGKKIGELAEQANRDGGVEVKDATLPSAGTPPEIRTWQGRQRVAQAAVPALAGAVVVCNAWLVQAHRPASTVKGVLGRLLPV</sequence>
<evidence type="ECO:0000313" key="1">
    <source>
        <dbReference type="EMBL" id="SNS20818.1"/>
    </source>
</evidence>